<dbReference type="AlphaFoldDB" id="A0A4S2ML93"/>
<dbReference type="InParanoid" id="A0A4S2ML93"/>
<dbReference type="InterPro" id="IPR001138">
    <property type="entry name" value="Zn2Cys6_DnaBD"/>
</dbReference>
<gene>
    <name evidence="8" type="ORF">EX30DRAFT_351626</name>
</gene>
<feature type="compositionally biased region" description="Polar residues" evidence="6">
    <location>
        <begin position="124"/>
        <end position="142"/>
    </location>
</feature>
<organism evidence="8 9">
    <name type="scientific">Ascodesmis nigricans</name>
    <dbReference type="NCBI Taxonomy" id="341454"/>
    <lineage>
        <taxon>Eukaryota</taxon>
        <taxon>Fungi</taxon>
        <taxon>Dikarya</taxon>
        <taxon>Ascomycota</taxon>
        <taxon>Pezizomycotina</taxon>
        <taxon>Pezizomycetes</taxon>
        <taxon>Pezizales</taxon>
        <taxon>Ascodesmidaceae</taxon>
        <taxon>Ascodesmis</taxon>
    </lineage>
</organism>
<dbReference type="PANTHER" id="PTHR47338:SF5">
    <property type="entry name" value="ZN(II)2CYS6 TRANSCRIPTION FACTOR (EUROFUNG)"/>
    <property type="match status" value="1"/>
</dbReference>
<dbReference type="InterPro" id="IPR007219">
    <property type="entry name" value="XnlR_reg_dom"/>
</dbReference>
<feature type="compositionally biased region" description="Low complexity" evidence="6">
    <location>
        <begin position="31"/>
        <end position="42"/>
    </location>
</feature>
<evidence type="ECO:0000259" key="7">
    <source>
        <dbReference type="PROSITE" id="PS50048"/>
    </source>
</evidence>
<evidence type="ECO:0000256" key="5">
    <source>
        <dbReference type="ARBA" id="ARBA00023242"/>
    </source>
</evidence>
<dbReference type="CDD" id="cd12148">
    <property type="entry name" value="fungal_TF_MHR"/>
    <property type="match status" value="1"/>
</dbReference>
<protein>
    <recommendedName>
        <fullName evidence="7">Zn(2)-C6 fungal-type domain-containing protein</fullName>
    </recommendedName>
</protein>
<keyword evidence="3" id="KW-0805">Transcription regulation</keyword>
<dbReference type="GO" id="GO:0005634">
    <property type="term" value="C:nucleus"/>
    <property type="evidence" value="ECO:0007669"/>
    <property type="project" value="UniProtKB-SubCell"/>
</dbReference>
<feature type="compositionally biased region" description="Low complexity" evidence="6">
    <location>
        <begin position="807"/>
        <end position="819"/>
    </location>
</feature>
<dbReference type="PANTHER" id="PTHR47338">
    <property type="entry name" value="ZN(II)2CYS6 TRANSCRIPTION FACTOR (EUROFUNG)-RELATED"/>
    <property type="match status" value="1"/>
</dbReference>
<feature type="compositionally biased region" description="Basic residues" evidence="6">
    <location>
        <begin position="72"/>
        <end position="86"/>
    </location>
</feature>
<dbReference type="STRING" id="341454.A0A4S2ML93"/>
<feature type="compositionally biased region" description="Low complexity" evidence="6">
    <location>
        <begin position="383"/>
        <end position="392"/>
    </location>
</feature>
<feature type="compositionally biased region" description="Low complexity" evidence="6">
    <location>
        <begin position="827"/>
        <end position="841"/>
    </location>
</feature>
<feature type="region of interest" description="Disordered" evidence="6">
    <location>
        <begin position="947"/>
        <end position="998"/>
    </location>
</feature>
<dbReference type="InterPro" id="IPR036864">
    <property type="entry name" value="Zn2-C6_fun-type_DNA-bd_sf"/>
</dbReference>
<keyword evidence="2" id="KW-0479">Metal-binding</keyword>
<dbReference type="Proteomes" id="UP000298138">
    <property type="component" value="Unassembled WGS sequence"/>
</dbReference>
<feature type="compositionally biased region" description="Polar residues" evidence="6">
    <location>
        <begin position="210"/>
        <end position="224"/>
    </location>
</feature>
<feature type="compositionally biased region" description="Basic and acidic residues" evidence="6">
    <location>
        <begin position="110"/>
        <end position="123"/>
    </location>
</feature>
<dbReference type="GO" id="GO:0008270">
    <property type="term" value="F:zinc ion binding"/>
    <property type="evidence" value="ECO:0007669"/>
    <property type="project" value="InterPro"/>
</dbReference>
<evidence type="ECO:0000313" key="8">
    <source>
        <dbReference type="EMBL" id="TGZ77645.1"/>
    </source>
</evidence>
<dbReference type="CDD" id="cd00067">
    <property type="entry name" value="GAL4"/>
    <property type="match status" value="1"/>
</dbReference>
<dbReference type="Pfam" id="PF04082">
    <property type="entry name" value="Fungal_trans"/>
    <property type="match status" value="1"/>
</dbReference>
<comment type="subcellular location">
    <subcellularLocation>
        <location evidence="1">Nucleus</location>
    </subcellularLocation>
</comment>
<evidence type="ECO:0000313" key="9">
    <source>
        <dbReference type="Proteomes" id="UP000298138"/>
    </source>
</evidence>
<keyword evidence="9" id="KW-1185">Reference proteome</keyword>
<name>A0A4S2ML93_9PEZI</name>
<evidence type="ECO:0000256" key="6">
    <source>
        <dbReference type="SAM" id="MobiDB-lite"/>
    </source>
</evidence>
<feature type="compositionally biased region" description="Low complexity" evidence="6">
    <location>
        <begin position="231"/>
        <end position="240"/>
    </location>
</feature>
<dbReference type="GO" id="GO:0000981">
    <property type="term" value="F:DNA-binding transcription factor activity, RNA polymerase II-specific"/>
    <property type="evidence" value="ECO:0007669"/>
    <property type="project" value="InterPro"/>
</dbReference>
<keyword evidence="4" id="KW-0804">Transcription</keyword>
<dbReference type="GO" id="GO:0006351">
    <property type="term" value="P:DNA-templated transcription"/>
    <property type="evidence" value="ECO:0007669"/>
    <property type="project" value="InterPro"/>
</dbReference>
<evidence type="ECO:0000256" key="2">
    <source>
        <dbReference type="ARBA" id="ARBA00022723"/>
    </source>
</evidence>
<keyword evidence="5" id="KW-0539">Nucleus</keyword>
<feature type="compositionally biased region" description="Pro residues" evidence="6">
    <location>
        <begin position="43"/>
        <end position="55"/>
    </location>
</feature>
<evidence type="ECO:0000256" key="4">
    <source>
        <dbReference type="ARBA" id="ARBA00023163"/>
    </source>
</evidence>
<dbReference type="OrthoDB" id="2943660at2759"/>
<dbReference type="InterPro" id="IPR050815">
    <property type="entry name" value="TF_fung"/>
</dbReference>
<reference evidence="8 9" key="1">
    <citation type="submission" date="2019-04" db="EMBL/GenBank/DDBJ databases">
        <title>Comparative genomics and transcriptomics to analyze fruiting body development in filamentous ascomycetes.</title>
        <authorList>
            <consortium name="DOE Joint Genome Institute"/>
            <person name="Lutkenhaus R."/>
            <person name="Traeger S."/>
            <person name="Breuer J."/>
            <person name="Kuo A."/>
            <person name="Lipzen A."/>
            <person name="Pangilinan J."/>
            <person name="Dilworth D."/>
            <person name="Sandor L."/>
            <person name="Poggeler S."/>
            <person name="Barry K."/>
            <person name="Grigoriev I.V."/>
            <person name="Nowrousian M."/>
        </authorList>
    </citation>
    <scope>NUCLEOTIDE SEQUENCE [LARGE SCALE GENOMIC DNA]</scope>
    <source>
        <strain evidence="8 9">CBS 389.68</strain>
    </source>
</reference>
<sequence>MRCDGEAELECACLPLPLLIPLILRIPLSSPRPSHLISSSSRSPPPTTAAPPTQPEPTHALTRKTPPPISAHQHRHRHRHRRRCFRPVRLNSGDPRQGETTLSPPLPAPRDTHREREIHRDTAPSKTNTTAATARVRLSSSRDPPRITATRADATTFAHRRVATTTTTTTTEQERDACAGHGDSNDEDRDGSGGTGKKNKKERDPPGKLQTATPTHGFTMNDPQTSPPVKPKLLSPSRSPLSPPEKVMKRPLPDDDDDDDEESYRAHPHPHPEAPQGKKKVLERNQACLACRQRKRKCDGNKPTCNACFRLERECHYTHNSVTKIHSSSGGGAYRARIQSPGKLSEPPVVKRIGFTPVNASREMGREQPFTVTPVNGTEKKPQTTTTTTTPQRKPRPITPPPSKKASYFPTRFFQMSPFPQLAPLDILVSPPSPPVVDPADTPQLGVDDFPAHSLMLELFNLFFAQIHPLLPILHRRSTLSSLSPSPPPTALTYAILTLSSALHPSPAIRSLTSTFHHHATTLFTTATTTTTTSLSEIQAGLLLTLHLYTLGPSPTLLPFFTHLSHLLHLHGLNTIDRSSPSLLPLPLPRSEQDLEERRRTAWSVYILDRLLHLGRPSIPPTIRDDAWCVNFPCAEERFQENAVAGEGVVTVDPFPGDAPLQRLCQRIGEEVEPWGVLCRLAVLLGRVVEVARAVGAVEGKGGERERWEVLRRVRGVENAVVAFAGRVPRCVRGGGREENEGDRQIVLLIRLLLATARICVLASLIRLFPPGGEEAAGEGREGRVGGTGAQQPSISSPPSPPPPPSTAKSAKTTKISRPSPSPSPSVSPSLSSASSVAVPEASPPRPPQTIPAQTARMEIIESLAAAVAQALLVLRNSMPFPVPSPPIATGAGAGAGGGIGGEGGGGRIGGAHVPVPISPLILDPLVTIARTLIALNALADGMIPPPHSPALSSFPDPDHQDRDSSTAAESTAADQRRGMKLESRGESRVENRGGWTGGIHLEKDESAVEVLMTVVEAVGEVWRGVGEVVGRVVAGERGRGGGGLGEGGKGWGAVWGV</sequence>
<proteinExistence type="predicted"/>
<dbReference type="Gene3D" id="4.10.240.10">
    <property type="entry name" value="Zn(2)-C6 fungal-type DNA-binding domain"/>
    <property type="match status" value="1"/>
</dbReference>
<dbReference type="SUPFAM" id="SSF57701">
    <property type="entry name" value="Zn2/Cys6 DNA-binding domain"/>
    <property type="match status" value="1"/>
</dbReference>
<feature type="domain" description="Zn(2)-C6 fungal-type" evidence="7">
    <location>
        <begin position="287"/>
        <end position="317"/>
    </location>
</feature>
<feature type="region of interest" description="Disordered" evidence="6">
    <location>
        <begin position="370"/>
        <end position="404"/>
    </location>
</feature>
<accession>A0A4S2ML93</accession>
<dbReference type="PROSITE" id="PS00463">
    <property type="entry name" value="ZN2_CY6_FUNGAL_1"/>
    <property type="match status" value="1"/>
</dbReference>
<dbReference type="SMART" id="SM00066">
    <property type="entry name" value="GAL4"/>
    <property type="match status" value="1"/>
</dbReference>
<feature type="region of interest" description="Disordered" evidence="6">
    <location>
        <begin position="31"/>
        <end position="280"/>
    </location>
</feature>
<dbReference type="EMBL" id="ML220150">
    <property type="protein sequence ID" value="TGZ77645.1"/>
    <property type="molecule type" value="Genomic_DNA"/>
</dbReference>
<dbReference type="Pfam" id="PF00172">
    <property type="entry name" value="Zn_clus"/>
    <property type="match status" value="1"/>
</dbReference>
<dbReference type="PROSITE" id="PS50048">
    <property type="entry name" value="ZN2_CY6_FUNGAL_2"/>
    <property type="match status" value="1"/>
</dbReference>
<feature type="region of interest" description="Disordered" evidence="6">
    <location>
        <begin position="774"/>
        <end position="851"/>
    </location>
</feature>
<evidence type="ECO:0000256" key="3">
    <source>
        <dbReference type="ARBA" id="ARBA00023015"/>
    </source>
</evidence>
<feature type="compositionally biased region" description="Pro residues" evidence="6">
    <location>
        <begin position="796"/>
        <end position="806"/>
    </location>
</feature>
<dbReference type="GO" id="GO:0003677">
    <property type="term" value="F:DNA binding"/>
    <property type="evidence" value="ECO:0007669"/>
    <property type="project" value="InterPro"/>
</dbReference>
<feature type="compositionally biased region" description="Basic and acidic residues" evidence="6">
    <location>
        <begin position="975"/>
        <end position="992"/>
    </location>
</feature>
<evidence type="ECO:0000256" key="1">
    <source>
        <dbReference type="ARBA" id="ARBA00004123"/>
    </source>
</evidence>